<reference evidence="1 2" key="1">
    <citation type="submission" date="2022-10" db="EMBL/GenBank/DDBJ databases">
        <title>The complete genomes of actinobacterial strains from the NBC collection.</title>
        <authorList>
            <person name="Joergensen T.S."/>
            <person name="Alvarez Arevalo M."/>
            <person name="Sterndorff E.B."/>
            <person name="Faurdal D."/>
            <person name="Vuksanovic O."/>
            <person name="Mourched A.-S."/>
            <person name="Charusanti P."/>
            <person name="Shaw S."/>
            <person name="Blin K."/>
            <person name="Weber T."/>
        </authorList>
    </citation>
    <scope>NUCLEOTIDE SEQUENCE [LARGE SCALE GENOMIC DNA]</scope>
    <source>
        <strain evidence="1 2">NBC 01774</strain>
    </source>
</reference>
<accession>A0ABZ1FJD2</accession>
<dbReference type="InterPro" id="IPR011059">
    <property type="entry name" value="Metal-dep_hydrolase_composite"/>
</dbReference>
<dbReference type="RefSeq" id="WP_326620055.1">
    <property type="nucleotide sequence ID" value="NZ_CP109106.1"/>
</dbReference>
<sequence>MLTIHRVRAVRPVVDGPDHGQADEAGYAVVVRGDRLAAVGPFDELFAEYGAQARVREWDGVLTPGRYEPDGAALLEAAYHPDPREADALGSEPVTGEALTALGMTDARWGASARRGLQRLMATGTTALTGPFRRPAVRTAVERSGLRELAERVPRSLVTGGCADFAVFAEDGGCLVTALHGRLVFRRR</sequence>
<evidence type="ECO:0008006" key="3">
    <source>
        <dbReference type="Google" id="ProtNLM"/>
    </source>
</evidence>
<dbReference type="Proteomes" id="UP001344251">
    <property type="component" value="Chromosome"/>
</dbReference>
<proteinExistence type="predicted"/>
<protein>
    <recommendedName>
        <fullName evidence="3">Dehydrogenase (DH) domain-containing protein</fullName>
    </recommendedName>
</protein>
<dbReference type="EMBL" id="CP109106">
    <property type="protein sequence ID" value="WSB70501.1"/>
    <property type="molecule type" value="Genomic_DNA"/>
</dbReference>
<keyword evidence="2" id="KW-1185">Reference proteome</keyword>
<dbReference type="SUPFAM" id="SSF51338">
    <property type="entry name" value="Composite domain of metallo-dependent hydrolases"/>
    <property type="match status" value="1"/>
</dbReference>
<gene>
    <name evidence="1" type="ORF">OG863_22520</name>
</gene>
<evidence type="ECO:0000313" key="2">
    <source>
        <dbReference type="Proteomes" id="UP001344251"/>
    </source>
</evidence>
<name>A0ABZ1FJD2_9ACTN</name>
<organism evidence="1 2">
    <name type="scientific">Streptomyces decoyicus</name>
    <dbReference type="NCBI Taxonomy" id="249567"/>
    <lineage>
        <taxon>Bacteria</taxon>
        <taxon>Bacillati</taxon>
        <taxon>Actinomycetota</taxon>
        <taxon>Actinomycetes</taxon>
        <taxon>Kitasatosporales</taxon>
        <taxon>Streptomycetaceae</taxon>
        <taxon>Streptomyces</taxon>
    </lineage>
</organism>
<evidence type="ECO:0000313" key="1">
    <source>
        <dbReference type="EMBL" id="WSB70501.1"/>
    </source>
</evidence>